<dbReference type="SMART" id="SM00749">
    <property type="entry name" value="BON"/>
    <property type="match status" value="2"/>
</dbReference>
<dbReference type="PROSITE" id="PS50914">
    <property type="entry name" value="BON"/>
    <property type="match status" value="2"/>
</dbReference>
<reference evidence="4 5" key="1">
    <citation type="submission" date="2018-05" db="EMBL/GenBank/DDBJ databases">
        <title>Genomic Encyclopedia of Type Strains, Phase IV (KMG-IV): sequencing the most valuable type-strain genomes for metagenomic binning, comparative biology and taxonomic classification.</title>
        <authorList>
            <person name="Goeker M."/>
        </authorList>
    </citation>
    <scope>NUCLEOTIDE SEQUENCE [LARGE SCALE GENOMIC DNA]</scope>
    <source>
        <strain evidence="4 5">DSM 22999</strain>
    </source>
</reference>
<evidence type="ECO:0000256" key="1">
    <source>
        <dbReference type="ARBA" id="ARBA00022729"/>
    </source>
</evidence>
<dbReference type="Gene3D" id="3.40.1520.20">
    <property type="match status" value="1"/>
</dbReference>
<dbReference type="InterPro" id="IPR051686">
    <property type="entry name" value="Lipoprotein_DolP"/>
</dbReference>
<evidence type="ECO:0000313" key="4">
    <source>
        <dbReference type="EMBL" id="PVX31906.1"/>
    </source>
</evidence>
<accession>A0A2U0SKM2</accession>
<feature type="signal peptide" evidence="2">
    <location>
        <begin position="1"/>
        <end position="25"/>
    </location>
</feature>
<feature type="chain" id="PRO_5015520154" evidence="2">
    <location>
        <begin position="26"/>
        <end position="195"/>
    </location>
</feature>
<keyword evidence="5" id="KW-1185">Reference proteome</keyword>
<organism evidence="4 5">
    <name type="scientific">Alitibacter langaaensis DSM 22999</name>
    <dbReference type="NCBI Taxonomy" id="1122935"/>
    <lineage>
        <taxon>Bacteria</taxon>
        <taxon>Pseudomonadati</taxon>
        <taxon>Pseudomonadota</taxon>
        <taxon>Gammaproteobacteria</taxon>
        <taxon>Pasteurellales</taxon>
        <taxon>Pasteurellaceae</taxon>
        <taxon>Alitibacter</taxon>
    </lineage>
</organism>
<dbReference type="NCBIfam" id="NF008247">
    <property type="entry name" value="PRK11023.1"/>
    <property type="match status" value="1"/>
</dbReference>
<dbReference type="RefSeq" id="WP_116632440.1">
    <property type="nucleotide sequence ID" value="NZ_QENU01000018.1"/>
</dbReference>
<dbReference type="EMBL" id="QENU01000018">
    <property type="protein sequence ID" value="PVX31906.1"/>
    <property type="molecule type" value="Genomic_DNA"/>
</dbReference>
<dbReference type="InterPro" id="IPR014004">
    <property type="entry name" value="Transpt-assoc_nodulatn_dom_bac"/>
</dbReference>
<gene>
    <name evidence="4" type="ORF">C8D76_1186</name>
</gene>
<evidence type="ECO:0000256" key="2">
    <source>
        <dbReference type="SAM" id="SignalP"/>
    </source>
</evidence>
<protein>
    <submittedName>
        <fullName evidence="4">Osmotically-inducible protein OsmY</fullName>
    </submittedName>
</protein>
<comment type="caution">
    <text evidence="4">The sequence shown here is derived from an EMBL/GenBank/DDBJ whole genome shotgun (WGS) entry which is preliminary data.</text>
</comment>
<dbReference type="AlphaFoldDB" id="A0A2U0SKM2"/>
<dbReference type="PROSITE" id="PS51257">
    <property type="entry name" value="PROKAR_LIPOPROTEIN"/>
    <property type="match status" value="1"/>
</dbReference>
<sequence>MAIKNVKKFAFILGSALLLQGCAAALLGGAAVGGKVATDPRTAGTQIDDETLELKVYDAITKDEQIKEEGRVVTVAYSGRVLLIGQVPNDVAKETATNLAKGVDGVSADNIYNEMSIGSPISLTQRSQDSWITTKVKSNMLIDSAVKTTDIKAITEDGTVYLMGNVTQDQAAAAAKVASEVSGVKRVMKVFKYLN</sequence>
<evidence type="ECO:0000259" key="3">
    <source>
        <dbReference type="PROSITE" id="PS50914"/>
    </source>
</evidence>
<name>A0A2U0SKM2_9PAST</name>
<dbReference type="Pfam" id="PF04972">
    <property type="entry name" value="BON"/>
    <property type="match status" value="2"/>
</dbReference>
<dbReference type="PANTHER" id="PTHR34606">
    <property type="entry name" value="BON DOMAIN-CONTAINING PROTEIN"/>
    <property type="match status" value="1"/>
</dbReference>
<keyword evidence="1 2" id="KW-0732">Signal</keyword>
<dbReference type="OrthoDB" id="9783990at2"/>
<evidence type="ECO:0000313" key="5">
    <source>
        <dbReference type="Proteomes" id="UP000245909"/>
    </source>
</evidence>
<dbReference type="PANTHER" id="PTHR34606:SF4">
    <property type="entry name" value="OUTER MEMBRANE LIPOPROTEIN DOLP"/>
    <property type="match status" value="1"/>
</dbReference>
<proteinExistence type="predicted"/>
<feature type="domain" description="BON" evidence="3">
    <location>
        <begin position="48"/>
        <end position="119"/>
    </location>
</feature>
<dbReference type="InterPro" id="IPR007055">
    <property type="entry name" value="BON_dom"/>
</dbReference>
<dbReference type="Proteomes" id="UP000245909">
    <property type="component" value="Unassembled WGS sequence"/>
</dbReference>
<feature type="domain" description="BON" evidence="3">
    <location>
        <begin position="128"/>
        <end position="195"/>
    </location>
</feature>